<dbReference type="PROSITE" id="PS51257">
    <property type="entry name" value="PROKAR_LIPOPROTEIN"/>
    <property type="match status" value="1"/>
</dbReference>
<reference evidence="2 3" key="1">
    <citation type="submission" date="2018-02" db="EMBL/GenBank/DDBJ databases">
        <title>Mycoplasma marinum and Mycoplasma todarodis sp. nov., moderately halophilic and psychrotolerant mycoplasmas isolated from cephalopods.</title>
        <authorList>
            <person name="Viver T."/>
        </authorList>
    </citation>
    <scope>NUCLEOTIDE SEQUENCE [LARGE SCALE GENOMIC DNA]</scope>
    <source>
        <strain evidence="2 3">5H</strain>
    </source>
</reference>
<gene>
    <name evidence="2" type="ORF">C4B25_00665</name>
</gene>
<dbReference type="AlphaFoldDB" id="A0A4R0XQF7"/>
<name>A0A4R0XQF7_9MOLU</name>
<keyword evidence="1" id="KW-0732">Signal</keyword>
<feature type="signal peptide" evidence="1">
    <location>
        <begin position="1"/>
        <end position="19"/>
    </location>
</feature>
<evidence type="ECO:0000313" key="2">
    <source>
        <dbReference type="EMBL" id="TCG11816.1"/>
    </source>
</evidence>
<evidence type="ECO:0000313" key="3">
    <source>
        <dbReference type="Proteomes" id="UP000291072"/>
    </source>
</evidence>
<dbReference type="Proteomes" id="UP000291072">
    <property type="component" value="Unassembled WGS sequence"/>
</dbReference>
<feature type="chain" id="PRO_5020431467" description="Lipoprotein" evidence="1">
    <location>
        <begin position="20"/>
        <end position="446"/>
    </location>
</feature>
<proteinExistence type="predicted"/>
<organism evidence="2 3">
    <name type="scientific">Mycoplasma todarodis</name>
    <dbReference type="NCBI Taxonomy" id="1937191"/>
    <lineage>
        <taxon>Bacteria</taxon>
        <taxon>Bacillati</taxon>
        <taxon>Mycoplasmatota</taxon>
        <taxon>Mollicutes</taxon>
        <taxon>Mycoplasmataceae</taxon>
        <taxon>Mycoplasma</taxon>
    </lineage>
</organism>
<keyword evidence="3" id="KW-1185">Reference proteome</keyword>
<dbReference type="RefSeq" id="WP_131613137.1">
    <property type="nucleotide sequence ID" value="NZ_PSZP01000003.1"/>
</dbReference>
<comment type="caution">
    <text evidence="2">The sequence shown here is derived from an EMBL/GenBank/DDBJ whole genome shotgun (WGS) entry which is preliminary data.</text>
</comment>
<evidence type="ECO:0008006" key="4">
    <source>
        <dbReference type="Google" id="ProtNLM"/>
    </source>
</evidence>
<evidence type="ECO:0000256" key="1">
    <source>
        <dbReference type="SAM" id="SignalP"/>
    </source>
</evidence>
<sequence length="446" mass="50610">MKLLKSKSIKIGLLVAVTAAVPIVTTSCNVDQTREQKDMHLDKSDFDSKEYSTIKEMIQTTVQESMFNQYYADQVVYNSWTTKNAATGNWEYNGKQKRYSNVKNVVTEKDARRFFLDEKGGIGNFGSDYVGWAINQIRENSAVTKDLQLLLNKMSTIYNRTIVIYPTKVVVKQGEFVKGNKATEGKYLHAEFRADLQTPMKRRFMKKFMTLNIDIPIDDSSLTDDPAIEMKRLKAILNVKDAKSITTTTQLRRVLSEASIFGGQATVDKANHSVVADASFSKMYNPAKSADLMGGMYPLNAAKSDPYVPEFTGQVDLKTGKINDKKTSIDKEYNFGYWDQKANVEAKKFKGSQKVSELTEFIKNKMFVNSEQPIIKELFGKNGNWDVKVVARTWAGNEGSNYFLSDWIENLGHRTNYFYYFTNKKDASQTFYMKAGTSLAHPKEGN</sequence>
<dbReference type="EMBL" id="PSZP01000003">
    <property type="protein sequence ID" value="TCG11816.1"/>
    <property type="molecule type" value="Genomic_DNA"/>
</dbReference>
<protein>
    <recommendedName>
        <fullName evidence="4">Lipoprotein</fullName>
    </recommendedName>
</protein>
<accession>A0A4R0XQF7</accession>